<evidence type="ECO:0000256" key="1">
    <source>
        <dbReference type="PROSITE-ProRule" id="PRU00339"/>
    </source>
</evidence>
<dbReference type="OrthoDB" id="2423701at2759"/>
<dbReference type="InterPro" id="IPR019734">
    <property type="entry name" value="TPR_rpt"/>
</dbReference>
<feature type="compositionally biased region" description="Low complexity" evidence="2">
    <location>
        <begin position="207"/>
        <end position="224"/>
    </location>
</feature>
<protein>
    <submittedName>
        <fullName evidence="3">Uncharacterized protein</fullName>
    </submittedName>
</protein>
<evidence type="ECO:0000313" key="4">
    <source>
        <dbReference type="Proteomes" id="UP000054498"/>
    </source>
</evidence>
<dbReference type="Pfam" id="PF13181">
    <property type="entry name" value="TPR_8"/>
    <property type="match status" value="1"/>
</dbReference>
<evidence type="ECO:0000256" key="2">
    <source>
        <dbReference type="SAM" id="MobiDB-lite"/>
    </source>
</evidence>
<evidence type="ECO:0000313" key="3">
    <source>
        <dbReference type="EMBL" id="KIZ07899.1"/>
    </source>
</evidence>
<dbReference type="InterPro" id="IPR011990">
    <property type="entry name" value="TPR-like_helical_dom_sf"/>
</dbReference>
<dbReference type="KEGG" id="mng:MNEG_0054"/>
<dbReference type="Proteomes" id="UP000054498">
    <property type="component" value="Unassembled WGS sequence"/>
</dbReference>
<dbReference type="SUPFAM" id="SSF48452">
    <property type="entry name" value="TPR-like"/>
    <property type="match status" value="2"/>
</dbReference>
<organism evidence="3 4">
    <name type="scientific">Monoraphidium neglectum</name>
    <dbReference type="NCBI Taxonomy" id="145388"/>
    <lineage>
        <taxon>Eukaryota</taxon>
        <taxon>Viridiplantae</taxon>
        <taxon>Chlorophyta</taxon>
        <taxon>core chlorophytes</taxon>
        <taxon>Chlorophyceae</taxon>
        <taxon>CS clade</taxon>
        <taxon>Sphaeropleales</taxon>
        <taxon>Selenastraceae</taxon>
        <taxon>Monoraphidium</taxon>
    </lineage>
</organism>
<dbReference type="STRING" id="145388.A0A0D2LNP8"/>
<accession>A0A0D2LNP8</accession>
<proteinExistence type="predicted"/>
<dbReference type="PANTHER" id="PTHR46492">
    <property type="entry name" value="DYNEIN ASSEMBLY FACTOR 4, AXONEMAL"/>
    <property type="match status" value="1"/>
</dbReference>
<name>A0A0D2LNP8_9CHLO</name>
<dbReference type="AlphaFoldDB" id="A0A0D2LNP8"/>
<feature type="region of interest" description="Disordered" evidence="2">
    <location>
        <begin position="206"/>
        <end position="243"/>
    </location>
</feature>
<dbReference type="EMBL" id="KK100225">
    <property type="protein sequence ID" value="KIZ07899.1"/>
    <property type="molecule type" value="Genomic_DNA"/>
</dbReference>
<dbReference type="PROSITE" id="PS50005">
    <property type="entry name" value="TPR"/>
    <property type="match status" value="1"/>
</dbReference>
<keyword evidence="1" id="KW-0802">TPR repeat</keyword>
<dbReference type="Gene3D" id="1.25.40.10">
    <property type="entry name" value="Tetratricopeptide repeat domain"/>
    <property type="match status" value="3"/>
</dbReference>
<reference evidence="3 4" key="1">
    <citation type="journal article" date="2013" name="BMC Genomics">
        <title>Reconstruction of the lipid metabolism for the microalga Monoraphidium neglectum from its genome sequence reveals characteristics suitable for biofuel production.</title>
        <authorList>
            <person name="Bogen C."/>
            <person name="Al-Dilaimi A."/>
            <person name="Albersmeier A."/>
            <person name="Wichmann J."/>
            <person name="Grundmann M."/>
            <person name="Rupp O."/>
            <person name="Lauersen K.J."/>
            <person name="Blifernez-Klassen O."/>
            <person name="Kalinowski J."/>
            <person name="Goesmann A."/>
            <person name="Mussgnug J.H."/>
            <person name="Kruse O."/>
        </authorList>
    </citation>
    <scope>NUCLEOTIDE SEQUENCE [LARGE SCALE GENOMIC DNA]</scope>
    <source>
        <strain evidence="3 4">SAG 48.87</strain>
    </source>
</reference>
<keyword evidence="4" id="KW-1185">Reference proteome</keyword>
<dbReference type="GO" id="GO:0036158">
    <property type="term" value="P:outer dynein arm assembly"/>
    <property type="evidence" value="ECO:0007669"/>
    <property type="project" value="TreeGrafter"/>
</dbReference>
<gene>
    <name evidence="3" type="ORF">MNEG_0054</name>
</gene>
<dbReference type="SMART" id="SM00028">
    <property type="entry name" value="TPR"/>
    <property type="match status" value="4"/>
</dbReference>
<dbReference type="RefSeq" id="XP_013906918.1">
    <property type="nucleotide sequence ID" value="XM_014051464.1"/>
</dbReference>
<dbReference type="GO" id="GO:0036159">
    <property type="term" value="P:inner dynein arm assembly"/>
    <property type="evidence" value="ECO:0007669"/>
    <property type="project" value="TreeGrafter"/>
</dbReference>
<dbReference type="GeneID" id="25726172"/>
<sequence length="499" mass="51382">MHRNANMPHQQVPRDSADIADRQPAFLKDKGDALFKQGNYQGAGNAYTRALLLEPPDAAPLLANRAACHLKLGAAAAVVADCSAALELVRARLERAQQPGAAGASMRQPNAARPAGRALENPESAAARQAPSESRASPESLAGGGVPECKRLARLLVKLLGRRAAATVQLGQLEAAEADLREALRYDPGNERLVADLSEVRAACPQTTGAAATPSAAADAAEGDAPGEHGSGGGEAATRQGAATTAAVWERAAERFRVRDYEGAAQAFGVALEMQRGTGNAEAARALANRAACWLPLERYDQCLSDCRAALSALLPLLETDPRKALCEAAGAMSAAHSEVAGPDPGSSASCSSIGASGAVGVAQPHPDVGDALHQSVQGGHPEGLAPLDEVVAAARQLLRVDGCSLSAPESGGACDGCSDARNDTAAPAGGEEAPWRAHVTAAARVAARMALASGCLKRGKEAAGLYRGARELYCLLRDEAQARRMEEDEQRMLGSLTC</sequence>
<dbReference type="GO" id="GO:0003341">
    <property type="term" value="P:cilium movement"/>
    <property type="evidence" value="ECO:0007669"/>
    <property type="project" value="TreeGrafter"/>
</dbReference>
<dbReference type="PANTHER" id="PTHR46492:SF1">
    <property type="entry name" value="DYNEIN AXONEMAL ASSEMBLY FACTOR 4"/>
    <property type="match status" value="1"/>
</dbReference>
<feature type="region of interest" description="Disordered" evidence="2">
    <location>
        <begin position="98"/>
        <end position="144"/>
    </location>
</feature>
<feature type="repeat" description="TPR" evidence="1">
    <location>
        <begin position="24"/>
        <end position="57"/>
    </location>
</feature>
<dbReference type="InterPro" id="IPR052004">
    <property type="entry name" value="Dynein_assembly_factor_4"/>
</dbReference>